<gene>
    <name evidence="2" type="ORF">AQI70_13175</name>
</gene>
<evidence type="ECO:0000313" key="3">
    <source>
        <dbReference type="Proteomes" id="UP000054024"/>
    </source>
</evidence>
<name>A0A117PET9_9ACTN</name>
<dbReference type="Pfam" id="PF18050">
    <property type="entry name" value="Cyclophil_like2"/>
    <property type="match status" value="1"/>
</dbReference>
<dbReference type="InterPro" id="IPR041183">
    <property type="entry name" value="Cyclophilin-like"/>
</dbReference>
<dbReference type="InterPro" id="IPR029000">
    <property type="entry name" value="Cyclophilin-like_dom_sf"/>
</dbReference>
<comment type="caution">
    <text evidence="2">The sequence shown here is derived from an EMBL/GenBank/DDBJ whole genome shotgun (WGS) entry which is preliminary data.</text>
</comment>
<keyword evidence="3" id="KW-1185">Reference proteome</keyword>
<dbReference type="OrthoDB" id="9801466at2"/>
<dbReference type="AlphaFoldDB" id="A0A117PET9"/>
<evidence type="ECO:0000313" key="2">
    <source>
        <dbReference type="EMBL" id="KUM78416.1"/>
    </source>
</evidence>
<protein>
    <recommendedName>
        <fullName evidence="1">Cyclophilin-like domain-containing protein</fullName>
    </recommendedName>
</protein>
<proteinExistence type="predicted"/>
<dbReference type="Gene3D" id="2.40.100.20">
    <property type="match status" value="1"/>
</dbReference>
<evidence type="ECO:0000259" key="1">
    <source>
        <dbReference type="Pfam" id="PF18050"/>
    </source>
</evidence>
<dbReference type="Proteomes" id="UP000054024">
    <property type="component" value="Unassembled WGS sequence"/>
</dbReference>
<organism evidence="2 3">
    <name type="scientific">Streptomyces curacoi</name>
    <dbReference type="NCBI Taxonomy" id="146536"/>
    <lineage>
        <taxon>Bacteria</taxon>
        <taxon>Bacillati</taxon>
        <taxon>Actinomycetota</taxon>
        <taxon>Actinomycetes</taxon>
        <taxon>Kitasatosporales</taxon>
        <taxon>Streptomycetaceae</taxon>
        <taxon>Streptomyces</taxon>
    </lineage>
</organism>
<dbReference type="SUPFAM" id="SSF50891">
    <property type="entry name" value="Cyclophilin-like"/>
    <property type="match status" value="1"/>
</dbReference>
<dbReference type="RefSeq" id="WP_062148001.1">
    <property type="nucleotide sequence ID" value="NZ_KQ947986.1"/>
</dbReference>
<feature type="domain" description="Cyclophilin-like" evidence="1">
    <location>
        <begin position="14"/>
        <end position="122"/>
    </location>
</feature>
<dbReference type="EMBL" id="LMWJ01000007">
    <property type="protein sequence ID" value="KUM78416.1"/>
    <property type="molecule type" value="Genomic_DNA"/>
</dbReference>
<reference evidence="2 3" key="1">
    <citation type="submission" date="2015-10" db="EMBL/GenBank/DDBJ databases">
        <title>Draft genome sequence of Streptomyces curacoi DSM 40107, type strain for the species Streptomyces curacoi.</title>
        <authorList>
            <person name="Ruckert C."/>
            <person name="Winkler A."/>
            <person name="Kalinowski J."/>
            <person name="Kampfer P."/>
            <person name="Glaeser S."/>
        </authorList>
    </citation>
    <scope>NUCLEOTIDE SEQUENCE [LARGE SCALE GENOMIC DNA]</scope>
    <source>
        <strain evidence="2 3">DSM 40107</strain>
    </source>
</reference>
<accession>A0A117PET9</accession>
<sequence length="126" mass="13811">MPHQTAEDGAPSTLTVGSTVIPATLNTTLTAQRFKDKLPFTISLQRYTDDYCGTATPLDTDEAEQQAGWKNGDIGYFGGWFTILFDGQEHSHTHTEVMIIGRVDEGHLDTVRWLDSSITVTVALAP</sequence>